<evidence type="ECO:0000256" key="2">
    <source>
        <dbReference type="ARBA" id="ARBA00023125"/>
    </source>
</evidence>
<dbReference type="SMART" id="SM00421">
    <property type="entry name" value="HTH_LUXR"/>
    <property type="match status" value="1"/>
</dbReference>
<dbReference type="SUPFAM" id="SSF46894">
    <property type="entry name" value="C-terminal effector domain of the bipartite response regulators"/>
    <property type="match status" value="1"/>
</dbReference>
<dbReference type="SUPFAM" id="SSF52172">
    <property type="entry name" value="CheY-like"/>
    <property type="match status" value="1"/>
</dbReference>
<evidence type="ECO:0000259" key="5">
    <source>
        <dbReference type="PROSITE" id="PS50110"/>
    </source>
</evidence>
<feature type="domain" description="HTH luxR-type" evidence="4">
    <location>
        <begin position="144"/>
        <end position="209"/>
    </location>
</feature>
<dbReference type="PROSITE" id="PS50043">
    <property type="entry name" value="HTH_LUXR_2"/>
    <property type="match status" value="1"/>
</dbReference>
<evidence type="ECO:0000256" key="3">
    <source>
        <dbReference type="PROSITE-ProRule" id="PRU00169"/>
    </source>
</evidence>
<dbReference type="InterPro" id="IPR058245">
    <property type="entry name" value="NreC/VraR/RcsB-like_REC"/>
</dbReference>
<dbReference type="InterPro" id="IPR016032">
    <property type="entry name" value="Sig_transdc_resp-reg_C-effctor"/>
</dbReference>
<dbReference type="Gene3D" id="3.40.50.2300">
    <property type="match status" value="1"/>
</dbReference>
<proteinExistence type="predicted"/>
<organism evidence="6 7">
    <name type="scientific">Gemmata palustris</name>
    <dbReference type="NCBI Taxonomy" id="2822762"/>
    <lineage>
        <taxon>Bacteria</taxon>
        <taxon>Pseudomonadati</taxon>
        <taxon>Planctomycetota</taxon>
        <taxon>Planctomycetia</taxon>
        <taxon>Gemmatales</taxon>
        <taxon>Gemmataceae</taxon>
        <taxon>Gemmata</taxon>
    </lineage>
</organism>
<comment type="caution">
    <text evidence="6">The sequence shown here is derived from an EMBL/GenBank/DDBJ whole genome shotgun (WGS) entry which is preliminary data.</text>
</comment>
<sequence length="214" mass="23200">MNKIRVLLADDHAIVREGLKALINLQPEMEVVGEAADGLLAVALTAELDPDVVVVDVSMPGLTGAQVTQRVRAARADRRVLVLTVHEDKSYLNLLLEAGASGYVLKRAAGAELVQAIRAVAGGGTYLDPALGAVGDFVRPAPEREPATVELSEREAEVVRLIALGYSNKEIAAQLKLSVKTIETYKTRSMEKLHIRSRVEIVRYAAKRGWLENV</sequence>
<evidence type="ECO:0000256" key="1">
    <source>
        <dbReference type="ARBA" id="ARBA00022553"/>
    </source>
</evidence>
<dbReference type="PROSITE" id="PS50110">
    <property type="entry name" value="RESPONSE_REGULATORY"/>
    <property type="match status" value="1"/>
</dbReference>
<dbReference type="InterPro" id="IPR000792">
    <property type="entry name" value="Tscrpt_reg_LuxR_C"/>
</dbReference>
<dbReference type="PRINTS" id="PR00038">
    <property type="entry name" value="HTHLUXR"/>
</dbReference>
<dbReference type="InterPro" id="IPR039420">
    <property type="entry name" value="WalR-like"/>
</dbReference>
<dbReference type="PROSITE" id="PS00622">
    <property type="entry name" value="HTH_LUXR_1"/>
    <property type="match status" value="1"/>
</dbReference>
<reference evidence="6 7" key="1">
    <citation type="submission" date="2021-04" db="EMBL/GenBank/DDBJ databases">
        <authorList>
            <person name="Ivanova A."/>
        </authorList>
    </citation>
    <scope>NUCLEOTIDE SEQUENCE [LARGE SCALE GENOMIC DNA]</scope>
    <source>
        <strain evidence="6 7">G18</strain>
    </source>
</reference>
<dbReference type="SMART" id="SM00448">
    <property type="entry name" value="REC"/>
    <property type="match status" value="1"/>
</dbReference>
<dbReference type="PANTHER" id="PTHR43214:SF43">
    <property type="entry name" value="TWO-COMPONENT RESPONSE REGULATOR"/>
    <property type="match status" value="1"/>
</dbReference>
<dbReference type="RefSeq" id="WP_210652586.1">
    <property type="nucleotide sequence ID" value="NZ_JAGKQQ010000001.1"/>
</dbReference>
<keyword evidence="7" id="KW-1185">Reference proteome</keyword>
<dbReference type="InterPro" id="IPR011006">
    <property type="entry name" value="CheY-like_superfamily"/>
</dbReference>
<dbReference type="InterPro" id="IPR001789">
    <property type="entry name" value="Sig_transdc_resp-reg_receiver"/>
</dbReference>
<feature type="domain" description="Response regulatory" evidence="5">
    <location>
        <begin position="5"/>
        <end position="121"/>
    </location>
</feature>
<evidence type="ECO:0000259" key="4">
    <source>
        <dbReference type="PROSITE" id="PS50043"/>
    </source>
</evidence>
<name>A0ABS5BL93_9BACT</name>
<gene>
    <name evidence="6" type="ORF">J8F10_04045</name>
</gene>
<accession>A0ABS5BL93</accession>
<protein>
    <submittedName>
        <fullName evidence="6">Response regulator transcription factor</fullName>
    </submittedName>
</protein>
<dbReference type="Pfam" id="PF00196">
    <property type="entry name" value="GerE"/>
    <property type="match status" value="1"/>
</dbReference>
<evidence type="ECO:0000313" key="6">
    <source>
        <dbReference type="EMBL" id="MBP3954458.1"/>
    </source>
</evidence>
<keyword evidence="1 3" id="KW-0597">Phosphoprotein</keyword>
<dbReference type="EMBL" id="JAGKQQ010000001">
    <property type="protein sequence ID" value="MBP3954458.1"/>
    <property type="molecule type" value="Genomic_DNA"/>
</dbReference>
<dbReference type="CDD" id="cd06170">
    <property type="entry name" value="LuxR_C_like"/>
    <property type="match status" value="1"/>
</dbReference>
<evidence type="ECO:0000313" key="7">
    <source>
        <dbReference type="Proteomes" id="UP000676565"/>
    </source>
</evidence>
<feature type="modified residue" description="4-aspartylphosphate" evidence="3">
    <location>
        <position position="56"/>
    </location>
</feature>
<dbReference type="Proteomes" id="UP000676565">
    <property type="component" value="Unassembled WGS sequence"/>
</dbReference>
<dbReference type="Pfam" id="PF00072">
    <property type="entry name" value="Response_reg"/>
    <property type="match status" value="1"/>
</dbReference>
<dbReference type="PANTHER" id="PTHR43214">
    <property type="entry name" value="TWO-COMPONENT RESPONSE REGULATOR"/>
    <property type="match status" value="1"/>
</dbReference>
<keyword evidence="2" id="KW-0238">DNA-binding</keyword>
<dbReference type="CDD" id="cd17535">
    <property type="entry name" value="REC_NarL-like"/>
    <property type="match status" value="1"/>
</dbReference>